<sequence>MCAAEKAAAEDSAVIEDPAITAAKAHKLSYNVSHNENVILWPKEYDEAIVTTAIELVVSELEKRAASRQLMQFKADIIELMYEIEASGDPDEFVIPKAEGDGLNCTGHDEGVSFLSGDSSP</sequence>
<gene>
    <name evidence="1" type="ORF">E4U09_006225</name>
</gene>
<dbReference type="AlphaFoldDB" id="A0A9P7TZI4"/>
<organism evidence="1 2">
    <name type="scientific">Claviceps aff. purpurea</name>
    <dbReference type="NCBI Taxonomy" id="1967640"/>
    <lineage>
        <taxon>Eukaryota</taxon>
        <taxon>Fungi</taxon>
        <taxon>Dikarya</taxon>
        <taxon>Ascomycota</taxon>
        <taxon>Pezizomycotina</taxon>
        <taxon>Sordariomycetes</taxon>
        <taxon>Hypocreomycetidae</taxon>
        <taxon>Hypocreales</taxon>
        <taxon>Clavicipitaceae</taxon>
        <taxon>Claviceps</taxon>
    </lineage>
</organism>
<accession>A0A9P7TZI4</accession>
<dbReference type="EMBL" id="SRRH01000558">
    <property type="protein sequence ID" value="KAG6287298.1"/>
    <property type="molecule type" value="Genomic_DNA"/>
</dbReference>
<protein>
    <submittedName>
        <fullName evidence="1">Uncharacterized protein</fullName>
    </submittedName>
</protein>
<evidence type="ECO:0000313" key="1">
    <source>
        <dbReference type="EMBL" id="KAG6287298.1"/>
    </source>
</evidence>
<keyword evidence="2" id="KW-1185">Reference proteome</keyword>
<dbReference type="Proteomes" id="UP000707071">
    <property type="component" value="Unassembled WGS sequence"/>
</dbReference>
<name>A0A9P7TZI4_9HYPO</name>
<evidence type="ECO:0000313" key="2">
    <source>
        <dbReference type="Proteomes" id="UP000707071"/>
    </source>
</evidence>
<reference evidence="1 2" key="1">
    <citation type="journal article" date="2020" name="bioRxiv">
        <title>Whole genome comparisons of ergot fungi reveals the divergence and evolution of species within the genus Claviceps are the result of varying mechanisms driving genome evolution and host range expansion.</title>
        <authorList>
            <person name="Wyka S.A."/>
            <person name="Mondo S.J."/>
            <person name="Liu M."/>
            <person name="Dettman J."/>
            <person name="Nalam V."/>
            <person name="Broders K.D."/>
        </authorList>
    </citation>
    <scope>NUCLEOTIDE SEQUENCE [LARGE SCALE GENOMIC DNA]</scope>
    <source>
        <strain evidence="1 2">Clav52</strain>
    </source>
</reference>
<proteinExistence type="predicted"/>
<comment type="caution">
    <text evidence="1">The sequence shown here is derived from an EMBL/GenBank/DDBJ whole genome shotgun (WGS) entry which is preliminary data.</text>
</comment>